<reference evidence="1" key="2">
    <citation type="submission" date="2018-05" db="EMBL/GenBank/DDBJ databases">
        <title>OmerRS3 (Oryza meridionalis Reference Sequence Version 3).</title>
        <authorList>
            <person name="Zhang J."/>
            <person name="Kudrna D."/>
            <person name="Lee S."/>
            <person name="Talag J."/>
            <person name="Welchert J."/>
            <person name="Wing R.A."/>
        </authorList>
    </citation>
    <scope>NUCLEOTIDE SEQUENCE [LARGE SCALE GENOMIC DNA]</scope>
    <source>
        <strain evidence="1">cv. OR44</strain>
    </source>
</reference>
<evidence type="ECO:0000313" key="2">
    <source>
        <dbReference type="Proteomes" id="UP000008021"/>
    </source>
</evidence>
<dbReference type="EnsemblPlants" id="OMERI12G12130.1">
    <property type="protein sequence ID" value="OMERI12G12130.1"/>
    <property type="gene ID" value="OMERI12G12130"/>
</dbReference>
<protein>
    <submittedName>
        <fullName evidence="1">Uncharacterized protein</fullName>
    </submittedName>
</protein>
<sequence>MNIPSEQWRTDSTGKLAARLYRFPTLESWQFVTNKSLHLLLSAAHLQHQMSSVCVQVDVSRN</sequence>
<dbReference type="Proteomes" id="UP000008021">
    <property type="component" value="Chromosome 12"/>
</dbReference>
<accession>A0A0E0FDM0</accession>
<dbReference type="HOGENOM" id="CLU_2907945_0_0_1"/>
<proteinExistence type="predicted"/>
<evidence type="ECO:0000313" key="1">
    <source>
        <dbReference type="EnsemblPlants" id="OMERI12G12130.1"/>
    </source>
</evidence>
<name>A0A0E0FDM0_9ORYZ</name>
<organism evidence="1">
    <name type="scientific">Oryza meridionalis</name>
    <dbReference type="NCBI Taxonomy" id="40149"/>
    <lineage>
        <taxon>Eukaryota</taxon>
        <taxon>Viridiplantae</taxon>
        <taxon>Streptophyta</taxon>
        <taxon>Embryophyta</taxon>
        <taxon>Tracheophyta</taxon>
        <taxon>Spermatophyta</taxon>
        <taxon>Magnoliopsida</taxon>
        <taxon>Liliopsida</taxon>
        <taxon>Poales</taxon>
        <taxon>Poaceae</taxon>
        <taxon>BOP clade</taxon>
        <taxon>Oryzoideae</taxon>
        <taxon>Oryzeae</taxon>
        <taxon>Oryzinae</taxon>
        <taxon>Oryza</taxon>
    </lineage>
</organism>
<reference evidence="1" key="1">
    <citation type="submission" date="2015-04" db="UniProtKB">
        <authorList>
            <consortium name="EnsemblPlants"/>
        </authorList>
    </citation>
    <scope>IDENTIFICATION</scope>
</reference>
<dbReference type="Gramene" id="OMERI12G12130.1">
    <property type="protein sequence ID" value="OMERI12G12130.1"/>
    <property type="gene ID" value="OMERI12G12130"/>
</dbReference>
<keyword evidence="2" id="KW-1185">Reference proteome</keyword>
<dbReference type="AlphaFoldDB" id="A0A0E0FDM0"/>